<evidence type="ECO:0000256" key="2">
    <source>
        <dbReference type="ARBA" id="ARBA00023125"/>
    </source>
</evidence>
<dbReference type="CDD" id="cd06529">
    <property type="entry name" value="S24_LexA-like"/>
    <property type="match status" value="1"/>
</dbReference>
<accession>X1L415</accession>
<dbReference type="SUPFAM" id="SSF51306">
    <property type="entry name" value="LexA/Signal peptidase"/>
    <property type="match status" value="1"/>
</dbReference>
<name>X1L415_9ZZZZ</name>
<organism evidence="5">
    <name type="scientific">marine sediment metagenome</name>
    <dbReference type="NCBI Taxonomy" id="412755"/>
    <lineage>
        <taxon>unclassified sequences</taxon>
        <taxon>metagenomes</taxon>
        <taxon>ecological metagenomes</taxon>
    </lineage>
</organism>
<dbReference type="Pfam" id="PF00717">
    <property type="entry name" value="Peptidase_S24"/>
    <property type="match status" value="1"/>
</dbReference>
<dbReference type="Gene3D" id="2.10.109.10">
    <property type="entry name" value="Umud Fragment, subunit A"/>
    <property type="match status" value="1"/>
</dbReference>
<sequence length="84" mass="9527">MEPDIYENDLIVVSPLRKTEIKGTGDLAVIRCDSGEVAIKYVHKEKRGIILSSRNPKYPPQLIAGDQTLEIIGRVILKIHFYHI</sequence>
<dbReference type="PANTHER" id="PTHR40661:SF1">
    <property type="entry name" value="HTH CRO_C1-TYPE DOMAIN-CONTAINING PROTEIN"/>
    <property type="match status" value="1"/>
</dbReference>
<evidence type="ECO:0000259" key="4">
    <source>
        <dbReference type="Pfam" id="PF00717"/>
    </source>
</evidence>
<gene>
    <name evidence="5" type="ORF">S06H3_04356</name>
</gene>
<protein>
    <recommendedName>
        <fullName evidence="4">Peptidase S24/S26A/S26B/S26C domain-containing protein</fullName>
    </recommendedName>
</protein>
<dbReference type="InterPro" id="IPR015927">
    <property type="entry name" value="Peptidase_S24_S26A/B/C"/>
</dbReference>
<dbReference type="AlphaFoldDB" id="X1L415"/>
<dbReference type="PANTHER" id="PTHR40661">
    <property type="match status" value="1"/>
</dbReference>
<dbReference type="InterPro" id="IPR036286">
    <property type="entry name" value="LexA/Signal_pep-like_sf"/>
</dbReference>
<evidence type="ECO:0000256" key="3">
    <source>
        <dbReference type="ARBA" id="ARBA00023163"/>
    </source>
</evidence>
<dbReference type="EMBL" id="BARV01001521">
    <property type="protein sequence ID" value="GAH97174.1"/>
    <property type="molecule type" value="Genomic_DNA"/>
</dbReference>
<reference evidence="5" key="1">
    <citation type="journal article" date="2014" name="Front. Microbiol.">
        <title>High frequency of phylogenetically diverse reductive dehalogenase-homologous genes in deep subseafloor sedimentary metagenomes.</title>
        <authorList>
            <person name="Kawai M."/>
            <person name="Futagami T."/>
            <person name="Toyoda A."/>
            <person name="Takaki Y."/>
            <person name="Nishi S."/>
            <person name="Hori S."/>
            <person name="Arai W."/>
            <person name="Tsubouchi T."/>
            <person name="Morono Y."/>
            <person name="Uchiyama I."/>
            <person name="Ito T."/>
            <person name="Fujiyama A."/>
            <person name="Inagaki F."/>
            <person name="Takami H."/>
        </authorList>
    </citation>
    <scope>NUCLEOTIDE SEQUENCE</scope>
    <source>
        <strain evidence="5">Expedition CK06-06</strain>
    </source>
</reference>
<comment type="caution">
    <text evidence="5">The sequence shown here is derived from an EMBL/GenBank/DDBJ whole genome shotgun (WGS) entry which is preliminary data.</text>
</comment>
<proteinExistence type="predicted"/>
<evidence type="ECO:0000256" key="1">
    <source>
        <dbReference type="ARBA" id="ARBA00023015"/>
    </source>
</evidence>
<keyword evidence="3" id="KW-0804">Transcription</keyword>
<keyword evidence="1" id="KW-0805">Transcription regulation</keyword>
<dbReference type="InterPro" id="IPR039418">
    <property type="entry name" value="LexA-like"/>
</dbReference>
<keyword evidence="2" id="KW-0238">DNA-binding</keyword>
<feature type="domain" description="Peptidase S24/S26A/S26B/S26C" evidence="4">
    <location>
        <begin position="1"/>
        <end position="76"/>
    </location>
</feature>
<evidence type="ECO:0000313" key="5">
    <source>
        <dbReference type="EMBL" id="GAH97174.1"/>
    </source>
</evidence>
<dbReference type="GO" id="GO:0003677">
    <property type="term" value="F:DNA binding"/>
    <property type="evidence" value="ECO:0007669"/>
    <property type="project" value="UniProtKB-KW"/>
</dbReference>